<accession>A0ABU6NIR2</accession>
<keyword evidence="2" id="KW-1185">Reference proteome</keyword>
<reference evidence="1 2" key="1">
    <citation type="submission" date="2023-03" db="EMBL/GenBank/DDBJ databases">
        <title>Bacillus Genome Sequencing.</title>
        <authorList>
            <person name="Dunlap C."/>
        </authorList>
    </citation>
    <scope>NUCLEOTIDE SEQUENCE [LARGE SCALE GENOMIC DNA]</scope>
    <source>
        <strain evidence="1 2">B-4107</strain>
    </source>
</reference>
<protein>
    <submittedName>
        <fullName evidence="1">Uncharacterized protein</fullName>
    </submittedName>
</protein>
<sequence length="224" mass="25828">MAIVWKTNQLVFGTIVALYPQKKRARIRIQNQQLIAYMDAELVVGKSYWFQLTKPAPALTLRLLQTKPTIAAVAAYFCINEWLLNVYYTSQSPISHSLIRDLFILKKQLNMTSTSFKTIVNQCVKEWNLSLTDEHVLWIHTIQQQALTPETIAQQLNQFPECADMIKGGALRTQPSLTTVQAAYTCLKNHHWDTSSDHFKKSMFAYVALKQQQMTQKMSLDFRI</sequence>
<name>A0ABU6NIR2_9BACI</name>
<dbReference type="RefSeq" id="WP_328236626.1">
    <property type="nucleotide sequence ID" value="NZ_JAROAS010000006.1"/>
</dbReference>
<dbReference type="Proteomes" id="UP001341820">
    <property type="component" value="Unassembled WGS sequence"/>
</dbReference>
<evidence type="ECO:0000313" key="2">
    <source>
        <dbReference type="Proteomes" id="UP001341820"/>
    </source>
</evidence>
<comment type="caution">
    <text evidence="1">The sequence shown here is derived from an EMBL/GenBank/DDBJ whole genome shotgun (WGS) entry which is preliminary data.</text>
</comment>
<evidence type="ECO:0000313" key="1">
    <source>
        <dbReference type="EMBL" id="MED4127313.1"/>
    </source>
</evidence>
<gene>
    <name evidence="1" type="ORF">P5F74_04095</name>
</gene>
<dbReference type="EMBL" id="JAROAS010000006">
    <property type="protein sequence ID" value="MED4127313.1"/>
    <property type="molecule type" value="Genomic_DNA"/>
</dbReference>
<organism evidence="1 2">
    <name type="scientific">Shouchella miscanthi</name>
    <dbReference type="NCBI Taxonomy" id="2598861"/>
    <lineage>
        <taxon>Bacteria</taxon>
        <taxon>Bacillati</taxon>
        <taxon>Bacillota</taxon>
        <taxon>Bacilli</taxon>
        <taxon>Bacillales</taxon>
        <taxon>Bacillaceae</taxon>
        <taxon>Shouchella</taxon>
    </lineage>
</organism>
<proteinExistence type="predicted"/>